<comment type="caution">
    <text evidence="4">The sequence shown here is derived from an EMBL/GenBank/DDBJ whole genome shotgun (WGS) entry which is preliminary data.</text>
</comment>
<dbReference type="Gene3D" id="2.40.40.10">
    <property type="entry name" value="RlpA-like domain"/>
    <property type="match status" value="1"/>
</dbReference>
<dbReference type="InterPro" id="IPR051933">
    <property type="entry name" value="Resuscitation_pf_RpfB"/>
</dbReference>
<evidence type="ECO:0000256" key="1">
    <source>
        <dbReference type="ARBA" id="ARBA00022729"/>
    </source>
</evidence>
<organism evidence="4 5">
    <name type="scientific">Alkalibacillus silvisoli</name>
    <dbReference type="NCBI Taxonomy" id="392823"/>
    <lineage>
        <taxon>Bacteria</taxon>
        <taxon>Bacillati</taxon>
        <taxon>Bacillota</taxon>
        <taxon>Bacilli</taxon>
        <taxon>Bacillales</taxon>
        <taxon>Bacillaceae</taxon>
        <taxon>Alkalibacillus</taxon>
    </lineage>
</organism>
<gene>
    <name evidence="4" type="ORF">GCM10008935_03630</name>
</gene>
<dbReference type="InterPro" id="IPR010611">
    <property type="entry name" value="3D_dom"/>
</dbReference>
<dbReference type="EMBL" id="BAAACZ010000003">
    <property type="protein sequence ID" value="GAA0452280.1"/>
    <property type="molecule type" value="Genomic_DNA"/>
</dbReference>
<dbReference type="PANTHER" id="PTHR39160">
    <property type="entry name" value="CELL WALL-BINDING PROTEIN YOCH"/>
    <property type="match status" value="1"/>
</dbReference>
<feature type="region of interest" description="Disordered" evidence="2">
    <location>
        <begin position="64"/>
        <end position="95"/>
    </location>
</feature>
<keyword evidence="1" id="KW-0732">Signal</keyword>
<dbReference type="SUPFAM" id="SSF50685">
    <property type="entry name" value="Barwin-like endoglucanases"/>
    <property type="match status" value="1"/>
</dbReference>
<evidence type="ECO:0000313" key="4">
    <source>
        <dbReference type="EMBL" id="GAA0452280.1"/>
    </source>
</evidence>
<dbReference type="PANTHER" id="PTHR39160:SF4">
    <property type="entry name" value="RESUSCITATION-PROMOTING FACTOR RPFB"/>
    <property type="match status" value="1"/>
</dbReference>
<reference evidence="5" key="1">
    <citation type="journal article" date="2019" name="Int. J. Syst. Evol. Microbiol.">
        <title>The Global Catalogue of Microorganisms (GCM) 10K type strain sequencing project: providing services to taxonomists for standard genome sequencing and annotation.</title>
        <authorList>
            <consortium name="The Broad Institute Genomics Platform"/>
            <consortium name="The Broad Institute Genome Sequencing Center for Infectious Disease"/>
            <person name="Wu L."/>
            <person name="Ma J."/>
        </authorList>
    </citation>
    <scope>NUCLEOTIDE SEQUENCE [LARGE SCALE GENOMIC DNA]</scope>
    <source>
        <strain evidence="5">JCM 14193</strain>
    </source>
</reference>
<dbReference type="CDD" id="cd14667">
    <property type="entry name" value="3D_containing_proteins"/>
    <property type="match status" value="1"/>
</dbReference>
<evidence type="ECO:0000256" key="2">
    <source>
        <dbReference type="SAM" id="MobiDB-lite"/>
    </source>
</evidence>
<feature type="domain" description="3D" evidence="3">
    <location>
        <begin position="131"/>
        <end position="191"/>
    </location>
</feature>
<feature type="compositionally biased region" description="Polar residues" evidence="2">
    <location>
        <begin position="69"/>
        <end position="79"/>
    </location>
</feature>
<keyword evidence="5" id="KW-1185">Reference proteome</keyword>
<dbReference type="Pfam" id="PF06725">
    <property type="entry name" value="3D"/>
    <property type="match status" value="1"/>
</dbReference>
<dbReference type="InterPro" id="IPR059180">
    <property type="entry name" value="3D_YorM"/>
</dbReference>
<dbReference type="Proteomes" id="UP001500740">
    <property type="component" value="Unassembled WGS sequence"/>
</dbReference>
<evidence type="ECO:0000259" key="3">
    <source>
        <dbReference type="Pfam" id="PF06725"/>
    </source>
</evidence>
<protein>
    <recommendedName>
        <fullName evidence="3">3D domain-containing protein</fullName>
    </recommendedName>
</protein>
<name>A0ABP3JFQ5_9BACI</name>
<accession>A0ABP3JFQ5</accession>
<dbReference type="RefSeq" id="WP_425541927.1">
    <property type="nucleotide sequence ID" value="NZ_BAAACZ010000003.1"/>
</dbReference>
<dbReference type="InterPro" id="IPR036908">
    <property type="entry name" value="RlpA-like_sf"/>
</dbReference>
<evidence type="ECO:0000313" key="5">
    <source>
        <dbReference type="Proteomes" id="UP001500740"/>
    </source>
</evidence>
<sequence>MKRTIVLMLGVALFIALLLVAFDSDIKEANTHKEMTTKLSELDDYTEGFKTVSSQLETKEQITLIEPEPTQNTQQAENNESSDDDNIQHVSQQEESKETMYMTATAYTAYCDGCSGTTRTGIDLRSNPDQKVVAVDPDVIPLGSTVWVEGYGTAVAGDTGGAIQGNRIDLFIPDEAEANRYGVRQVRVEVIE</sequence>
<proteinExistence type="predicted"/>